<keyword evidence="2" id="KW-0812">Transmembrane</keyword>
<evidence type="ECO:0000256" key="1">
    <source>
        <dbReference type="SAM" id="MobiDB-lite"/>
    </source>
</evidence>
<protein>
    <submittedName>
        <fullName evidence="3">Uncharacterized protein</fullName>
    </submittedName>
</protein>
<feature type="transmembrane region" description="Helical" evidence="2">
    <location>
        <begin position="63"/>
        <end position="87"/>
    </location>
</feature>
<feature type="compositionally biased region" description="Basic residues" evidence="1">
    <location>
        <begin position="1"/>
        <end position="11"/>
    </location>
</feature>
<evidence type="ECO:0000313" key="3">
    <source>
        <dbReference type="EMBL" id="CCC46853.1"/>
    </source>
</evidence>
<name>G0TSC7_TRYVY</name>
<dbReference type="VEuPathDB" id="TriTrypDB:TvY486_0300465"/>
<reference evidence="3" key="1">
    <citation type="journal article" date="2012" name="Proc. Natl. Acad. Sci. U.S.A.">
        <title>Antigenic diversity is generated by distinct evolutionary mechanisms in African trypanosome species.</title>
        <authorList>
            <person name="Jackson A.P."/>
            <person name="Berry A."/>
            <person name="Aslett M."/>
            <person name="Allison H.C."/>
            <person name="Burton P."/>
            <person name="Vavrova-Anderson J."/>
            <person name="Brown R."/>
            <person name="Browne H."/>
            <person name="Corton N."/>
            <person name="Hauser H."/>
            <person name="Gamble J."/>
            <person name="Gilderthorp R."/>
            <person name="Marcello L."/>
            <person name="McQuillan J."/>
            <person name="Otto T.D."/>
            <person name="Quail M.A."/>
            <person name="Sanders M.J."/>
            <person name="van Tonder A."/>
            <person name="Ginger M.L."/>
            <person name="Field M.C."/>
            <person name="Barry J.D."/>
            <person name="Hertz-Fowler C."/>
            <person name="Berriman M."/>
        </authorList>
    </citation>
    <scope>NUCLEOTIDE SEQUENCE</scope>
    <source>
        <strain evidence="3">Y486</strain>
    </source>
</reference>
<proteinExistence type="predicted"/>
<dbReference type="AlphaFoldDB" id="G0TSC7"/>
<sequence>MSARPPLHKTKTSASKTYPPPDLSKTYTDIPHRQLPRKSPLKLFLTRVGISLGFNIMEPGEKLAAAVIYTISLLVCVWLVCSCFRLLQSLVG</sequence>
<accession>G0TSC7</accession>
<dbReference type="EMBL" id="HE573019">
    <property type="protein sequence ID" value="CCC46853.1"/>
    <property type="molecule type" value="Genomic_DNA"/>
</dbReference>
<feature type="region of interest" description="Disordered" evidence="1">
    <location>
        <begin position="1"/>
        <end position="23"/>
    </location>
</feature>
<evidence type="ECO:0000256" key="2">
    <source>
        <dbReference type="SAM" id="Phobius"/>
    </source>
</evidence>
<keyword evidence="2" id="KW-1133">Transmembrane helix</keyword>
<organism evidence="3">
    <name type="scientific">Trypanosoma vivax (strain Y486)</name>
    <dbReference type="NCBI Taxonomy" id="1055687"/>
    <lineage>
        <taxon>Eukaryota</taxon>
        <taxon>Discoba</taxon>
        <taxon>Euglenozoa</taxon>
        <taxon>Kinetoplastea</taxon>
        <taxon>Metakinetoplastina</taxon>
        <taxon>Trypanosomatida</taxon>
        <taxon>Trypanosomatidae</taxon>
        <taxon>Trypanosoma</taxon>
        <taxon>Duttonella</taxon>
    </lineage>
</organism>
<gene>
    <name evidence="3" type="ORF">TVY486_0300465</name>
</gene>
<keyword evidence="2" id="KW-0472">Membrane</keyword>